<dbReference type="InterPro" id="IPR006439">
    <property type="entry name" value="HAD-SF_hydro_IA"/>
</dbReference>
<dbReference type="AlphaFoldDB" id="A0A2T8HNE4"/>
<dbReference type="CDD" id="cd02603">
    <property type="entry name" value="HAD_sEH-N_like"/>
    <property type="match status" value="1"/>
</dbReference>
<dbReference type="InterPro" id="IPR023198">
    <property type="entry name" value="PGP-like_dom2"/>
</dbReference>
<dbReference type="SFLD" id="SFLDS00003">
    <property type="entry name" value="Haloacid_Dehalogenase"/>
    <property type="match status" value="1"/>
</dbReference>
<dbReference type="Pfam" id="PF00702">
    <property type="entry name" value="Hydrolase"/>
    <property type="match status" value="1"/>
</dbReference>
<dbReference type="Gene3D" id="3.40.50.1000">
    <property type="entry name" value="HAD superfamily/HAD-like"/>
    <property type="match status" value="1"/>
</dbReference>
<dbReference type="InterPro" id="IPR023214">
    <property type="entry name" value="HAD_sf"/>
</dbReference>
<dbReference type="OrthoDB" id="9797415at2"/>
<evidence type="ECO:0000313" key="1">
    <source>
        <dbReference type="EMBL" id="PVH26935.1"/>
    </source>
</evidence>
<dbReference type="EMBL" id="QDKG01000001">
    <property type="protein sequence ID" value="PVH26935.1"/>
    <property type="molecule type" value="Genomic_DNA"/>
</dbReference>
<reference evidence="1 2" key="1">
    <citation type="submission" date="2018-04" db="EMBL/GenBank/DDBJ databases">
        <title>Sphingobacterium cortibacter sp. nov.</title>
        <authorList>
            <person name="Li Y."/>
        </authorList>
    </citation>
    <scope>NUCLEOTIDE SEQUENCE [LARGE SCALE GENOMIC DNA]</scope>
    <source>
        <strain evidence="1 2">2c-3</strain>
    </source>
</reference>
<name>A0A2T8HNE4_9SPHI</name>
<dbReference type="Proteomes" id="UP000245627">
    <property type="component" value="Unassembled WGS sequence"/>
</dbReference>
<sequence length="223" mass="25437">MQLSIFVATNQNLRMQNIKNIILDYGNVIFSIDFLLAQQAFSQLGVQNVEEVFGHKQQNEIFDQFDKGLISPAQFREGIRTLANAPHLSDTNIDQAWNALLIGVAAGKHEVLEALKSKYRLFLLSNNNEIHYAYCMQHIQDVYGVESNAVFFEKTYYSHEMGMRKPDREIFDFVLNDAQIKPEETLFIDDSPQHLATAKSLGIHTALCSAEEPLEKIVADWQL</sequence>
<dbReference type="SUPFAM" id="SSF56784">
    <property type="entry name" value="HAD-like"/>
    <property type="match status" value="1"/>
</dbReference>
<organism evidence="1 2">
    <name type="scientific">Sphingobacterium corticibacter</name>
    <dbReference type="NCBI Taxonomy" id="2171749"/>
    <lineage>
        <taxon>Bacteria</taxon>
        <taxon>Pseudomonadati</taxon>
        <taxon>Bacteroidota</taxon>
        <taxon>Sphingobacteriia</taxon>
        <taxon>Sphingobacteriales</taxon>
        <taxon>Sphingobacteriaceae</taxon>
        <taxon>Sphingobacterium</taxon>
    </lineage>
</organism>
<keyword evidence="2" id="KW-1185">Reference proteome</keyword>
<comment type="caution">
    <text evidence="1">The sequence shown here is derived from an EMBL/GenBank/DDBJ whole genome shotgun (WGS) entry which is preliminary data.</text>
</comment>
<dbReference type="PANTHER" id="PTHR43611:SF3">
    <property type="entry name" value="FLAVIN MONONUCLEOTIDE HYDROLASE 1, CHLOROPLATIC"/>
    <property type="match status" value="1"/>
</dbReference>
<dbReference type="PANTHER" id="PTHR43611">
    <property type="entry name" value="ALPHA-D-GLUCOSE 1-PHOSPHATE PHOSPHATASE"/>
    <property type="match status" value="1"/>
</dbReference>
<dbReference type="NCBIfam" id="TIGR01509">
    <property type="entry name" value="HAD-SF-IA-v3"/>
    <property type="match status" value="1"/>
</dbReference>
<evidence type="ECO:0000313" key="2">
    <source>
        <dbReference type="Proteomes" id="UP000245627"/>
    </source>
</evidence>
<dbReference type="Gene3D" id="1.10.150.240">
    <property type="entry name" value="Putative phosphatase, domain 2"/>
    <property type="match status" value="1"/>
</dbReference>
<dbReference type="InterPro" id="IPR036412">
    <property type="entry name" value="HAD-like_sf"/>
</dbReference>
<gene>
    <name evidence="1" type="ORF">DC487_04890</name>
</gene>
<accession>A0A2T8HNE4</accession>
<protein>
    <submittedName>
        <fullName evidence="1">HAD family phosphatase</fullName>
    </submittedName>
</protein>
<proteinExistence type="predicted"/>
<dbReference type="SFLD" id="SFLDG01129">
    <property type="entry name" value="C1.5:_HAD__Beta-PGM__Phosphata"/>
    <property type="match status" value="1"/>
</dbReference>